<dbReference type="RefSeq" id="WP_060692169.1">
    <property type="nucleotide sequence ID" value="NZ_CP012676.1"/>
</dbReference>
<dbReference type="Proteomes" id="UP000186677">
    <property type="component" value="Unassembled WGS sequence"/>
</dbReference>
<accession>A0A0M4RGH7</accession>
<organism evidence="2 3">
    <name type="scientific">Pseudomonas versuta</name>
    <dbReference type="NCBI Taxonomy" id="1788301"/>
    <lineage>
        <taxon>Bacteria</taxon>
        <taxon>Pseudomonadati</taxon>
        <taxon>Pseudomonadota</taxon>
        <taxon>Gammaproteobacteria</taxon>
        <taxon>Pseudomonadales</taxon>
        <taxon>Pseudomonadaceae</taxon>
        <taxon>Pseudomonas</taxon>
    </lineage>
</organism>
<comment type="caution">
    <text evidence="2">The sequence shown here is derived from an EMBL/GenBank/DDBJ whole genome shotgun (WGS) entry which is preliminary data.</text>
</comment>
<gene>
    <name evidence="1" type="ORF">BOH73_22420</name>
    <name evidence="2" type="ORF">BOH74_22420</name>
</gene>
<dbReference type="EMBL" id="MPJD01000048">
    <property type="protein sequence ID" value="OKA17553.1"/>
    <property type="molecule type" value="Genomic_DNA"/>
</dbReference>
<keyword evidence="4" id="KW-1185">Reference proteome</keyword>
<protein>
    <submittedName>
        <fullName evidence="2">Uncharacterized protein</fullName>
    </submittedName>
</protein>
<dbReference type="KEGG" id="ppsy:AOC04_07890"/>
<reference evidence="2 3" key="1">
    <citation type="submission" date="2016-11" db="EMBL/GenBank/DDBJ databases">
        <title>Draft genome of Pseudomonas versuta A4R1.12.</title>
        <authorList>
            <person name="See-Too W.-S."/>
        </authorList>
    </citation>
    <scope>NUCLEOTIDE SEQUENCE [LARGE SCALE GENOMIC DNA]</scope>
    <source>
        <strain evidence="2 3">A4R1.12</strain>
    </source>
</reference>
<evidence type="ECO:0000313" key="4">
    <source>
        <dbReference type="Proteomes" id="UP000186677"/>
    </source>
</evidence>
<accession>A0A1Q4KBN6</accession>
<evidence type="ECO:0000313" key="3">
    <source>
        <dbReference type="Proteomes" id="UP000185990"/>
    </source>
</evidence>
<evidence type="ECO:0000313" key="1">
    <source>
        <dbReference type="EMBL" id="OKA17552.1"/>
    </source>
</evidence>
<evidence type="ECO:0000313" key="2">
    <source>
        <dbReference type="EMBL" id="OKA17553.1"/>
    </source>
</evidence>
<dbReference type="EMBL" id="MPJC01000030">
    <property type="protein sequence ID" value="OKA17552.1"/>
    <property type="molecule type" value="Genomic_DNA"/>
</dbReference>
<reference evidence="1 4" key="2">
    <citation type="submission" date="2016-11" db="EMBL/GenBank/DDBJ databases">
        <title>Draft genome of Pseudomonas versuta A4R1.5.</title>
        <authorList>
            <person name="See-Too W.-S."/>
        </authorList>
    </citation>
    <scope>NUCLEOTIDE SEQUENCE [LARGE SCALE GENOMIC DNA]</scope>
    <source>
        <strain evidence="1 4">A4R1.5</strain>
    </source>
</reference>
<sequence length="205" mass="23793">MNMGIFTTLYIVAGKIPLIHSKNWVHGRIFPVFASAFLGQRGAYELEYLKSYYGTHDYLHAHTLEQEHTPLIQNQHFYADINRLDRLDIFAHGDEDGMFSLSINELADYLSRNNLREVGVVKFNVCRAGFDPDFLKLARSAFLNKNISFCWMDAPKDNILYYPPFKYISNHVLASNKHRVIDGNIQHEFPGTRYVFSNPDRIKTE</sequence>
<dbReference type="OrthoDB" id="6447439at2"/>
<name>A0A0M4RGH7_9PSED</name>
<proteinExistence type="predicted"/>
<dbReference type="AlphaFoldDB" id="A0A0M4RGH7"/>
<dbReference type="Proteomes" id="UP000185990">
    <property type="component" value="Unassembled WGS sequence"/>
</dbReference>